<name>A0AAV7RT67_PLEWA</name>
<feature type="compositionally biased region" description="Basic and acidic residues" evidence="1">
    <location>
        <begin position="1"/>
        <end position="11"/>
    </location>
</feature>
<organism evidence="2 3">
    <name type="scientific">Pleurodeles waltl</name>
    <name type="common">Iberian ribbed newt</name>
    <dbReference type="NCBI Taxonomy" id="8319"/>
    <lineage>
        <taxon>Eukaryota</taxon>
        <taxon>Metazoa</taxon>
        <taxon>Chordata</taxon>
        <taxon>Craniata</taxon>
        <taxon>Vertebrata</taxon>
        <taxon>Euteleostomi</taxon>
        <taxon>Amphibia</taxon>
        <taxon>Batrachia</taxon>
        <taxon>Caudata</taxon>
        <taxon>Salamandroidea</taxon>
        <taxon>Salamandridae</taxon>
        <taxon>Pleurodelinae</taxon>
        <taxon>Pleurodeles</taxon>
    </lineage>
</organism>
<gene>
    <name evidence="2" type="ORF">NDU88_007485</name>
</gene>
<reference evidence="2" key="1">
    <citation type="journal article" date="2022" name="bioRxiv">
        <title>Sequencing and chromosome-scale assembly of the giantPleurodeles waltlgenome.</title>
        <authorList>
            <person name="Brown T."/>
            <person name="Elewa A."/>
            <person name="Iarovenko S."/>
            <person name="Subramanian E."/>
            <person name="Araus A.J."/>
            <person name="Petzold A."/>
            <person name="Susuki M."/>
            <person name="Suzuki K.-i.T."/>
            <person name="Hayashi T."/>
            <person name="Toyoda A."/>
            <person name="Oliveira C."/>
            <person name="Osipova E."/>
            <person name="Leigh N.D."/>
            <person name="Simon A."/>
            <person name="Yun M.H."/>
        </authorList>
    </citation>
    <scope>NUCLEOTIDE SEQUENCE</scope>
    <source>
        <strain evidence="2">20211129_DDA</strain>
        <tissue evidence="2">Liver</tissue>
    </source>
</reference>
<dbReference type="AlphaFoldDB" id="A0AAV7RT67"/>
<evidence type="ECO:0000256" key="1">
    <source>
        <dbReference type="SAM" id="MobiDB-lite"/>
    </source>
</evidence>
<protein>
    <submittedName>
        <fullName evidence="2">Uncharacterized protein</fullName>
    </submittedName>
</protein>
<accession>A0AAV7RT67</accession>
<dbReference type="Proteomes" id="UP001066276">
    <property type="component" value="Chromosome 5"/>
</dbReference>
<sequence length="96" mass="10445">MHEGRQQRAERIGPQGAHIDVPAAQQGGIRSGGRYTTGRGGVQAQARVGPQNALDLPRRALERHWQPPWDRLGPRETACGPLVEGVALNKNYTTEA</sequence>
<comment type="caution">
    <text evidence="2">The sequence shown here is derived from an EMBL/GenBank/DDBJ whole genome shotgun (WGS) entry which is preliminary data.</text>
</comment>
<proteinExistence type="predicted"/>
<keyword evidence="3" id="KW-1185">Reference proteome</keyword>
<evidence type="ECO:0000313" key="3">
    <source>
        <dbReference type="Proteomes" id="UP001066276"/>
    </source>
</evidence>
<dbReference type="EMBL" id="JANPWB010000009">
    <property type="protein sequence ID" value="KAJ1154742.1"/>
    <property type="molecule type" value="Genomic_DNA"/>
</dbReference>
<feature type="region of interest" description="Disordered" evidence="1">
    <location>
        <begin position="1"/>
        <end position="43"/>
    </location>
</feature>
<evidence type="ECO:0000313" key="2">
    <source>
        <dbReference type="EMBL" id="KAJ1154742.1"/>
    </source>
</evidence>